<name>A0ACB8QV28_9AGAM</name>
<evidence type="ECO:0000313" key="1">
    <source>
        <dbReference type="EMBL" id="KAI0035211.1"/>
    </source>
</evidence>
<accession>A0ACB8QV28</accession>
<reference evidence="1" key="2">
    <citation type="journal article" date="2022" name="New Phytol.">
        <title>Evolutionary transition to the ectomycorrhizal habit in the genomes of a hyperdiverse lineage of mushroom-forming fungi.</title>
        <authorList>
            <person name="Looney B."/>
            <person name="Miyauchi S."/>
            <person name="Morin E."/>
            <person name="Drula E."/>
            <person name="Courty P.E."/>
            <person name="Kohler A."/>
            <person name="Kuo A."/>
            <person name="LaButti K."/>
            <person name="Pangilinan J."/>
            <person name="Lipzen A."/>
            <person name="Riley R."/>
            <person name="Andreopoulos W."/>
            <person name="He G."/>
            <person name="Johnson J."/>
            <person name="Nolan M."/>
            <person name="Tritt A."/>
            <person name="Barry K.W."/>
            <person name="Grigoriev I.V."/>
            <person name="Nagy L.G."/>
            <person name="Hibbett D."/>
            <person name="Henrissat B."/>
            <person name="Matheny P.B."/>
            <person name="Labbe J."/>
            <person name="Martin F.M."/>
        </authorList>
    </citation>
    <scope>NUCLEOTIDE SEQUENCE</scope>
    <source>
        <strain evidence="1">EC-137</strain>
    </source>
</reference>
<dbReference type="Proteomes" id="UP000814128">
    <property type="component" value="Unassembled WGS sequence"/>
</dbReference>
<protein>
    <submittedName>
        <fullName evidence="1">Uncharacterized protein</fullName>
    </submittedName>
</protein>
<reference evidence="1" key="1">
    <citation type="submission" date="2021-02" db="EMBL/GenBank/DDBJ databases">
        <authorList>
            <consortium name="DOE Joint Genome Institute"/>
            <person name="Ahrendt S."/>
            <person name="Looney B.P."/>
            <person name="Miyauchi S."/>
            <person name="Morin E."/>
            <person name="Drula E."/>
            <person name="Courty P.E."/>
            <person name="Chicoki N."/>
            <person name="Fauchery L."/>
            <person name="Kohler A."/>
            <person name="Kuo A."/>
            <person name="Labutti K."/>
            <person name="Pangilinan J."/>
            <person name="Lipzen A."/>
            <person name="Riley R."/>
            <person name="Andreopoulos W."/>
            <person name="He G."/>
            <person name="Johnson J."/>
            <person name="Barry K.W."/>
            <person name="Grigoriev I.V."/>
            <person name="Nagy L."/>
            <person name="Hibbett D."/>
            <person name="Henrissat B."/>
            <person name="Matheny P.B."/>
            <person name="Labbe J."/>
            <person name="Martin F."/>
        </authorList>
    </citation>
    <scope>NUCLEOTIDE SEQUENCE</scope>
    <source>
        <strain evidence="1">EC-137</strain>
    </source>
</reference>
<proteinExistence type="predicted"/>
<sequence>MALTAKPQSALPPPSWDETIVPALRKRLQDESRVLAKRMSSSSIGASDDSHYDIYDAYADPEYPRPTAIPRPSVSTGRPSISDSNRPPSASSSRSRTLSQPKLHDRSTTTAKANASPPMPRTTSPHANGAIPTRIPVARTRAGSVSSYAATATASPGTPWNESRNGSASGNGNGTGNGYAYHHVSSTPDLQKVAERNLRAQQTQTARESSLDLDPPRASMDSEERPYEHWYRGDVSRNGGVGEYRVGRRHEMLDIANYGHKASPHLQAEPNGWQVWQNGPTQRRRRNSASERPRESFYLDPDATGDSERVLDESPPSGLDSDDARSAEGARQEALYDDDIPSRSTTPTMDNHGGSLTAPFARQTSNLPRTPTPTRSRTAPPQDAPRAPALDASLSAPGSSTRVQTTTPQSQAKGRAKSPATATPPSSKKKAQTPPATQQRKRDEDSRYSVSEYPVLGEEADMSNAIPTWTQPVPTTGNWDDVVLPAVARKKGLDGHYVRADGSPQPKPRGEEIPEPAPGTFGYDYSKYKPPSAMQPESIPMHEFGQQRRLSSTAEPNDDAGSIAPSPLADTPVSPVDARKARARLWSDPPSSPSPFYQYSLAATANSHHVDEGITTAGIPIDHRVQQQQQVTDDEGGSAGCCKCVVM</sequence>
<evidence type="ECO:0000313" key="2">
    <source>
        <dbReference type="Proteomes" id="UP000814128"/>
    </source>
</evidence>
<keyword evidence="2" id="KW-1185">Reference proteome</keyword>
<gene>
    <name evidence="1" type="ORF">K488DRAFT_68601</name>
</gene>
<organism evidence="1 2">
    <name type="scientific">Vararia minispora EC-137</name>
    <dbReference type="NCBI Taxonomy" id="1314806"/>
    <lineage>
        <taxon>Eukaryota</taxon>
        <taxon>Fungi</taxon>
        <taxon>Dikarya</taxon>
        <taxon>Basidiomycota</taxon>
        <taxon>Agaricomycotina</taxon>
        <taxon>Agaricomycetes</taxon>
        <taxon>Russulales</taxon>
        <taxon>Lachnocladiaceae</taxon>
        <taxon>Vararia</taxon>
    </lineage>
</organism>
<dbReference type="EMBL" id="MU273488">
    <property type="protein sequence ID" value="KAI0035211.1"/>
    <property type="molecule type" value="Genomic_DNA"/>
</dbReference>
<comment type="caution">
    <text evidence="1">The sequence shown here is derived from an EMBL/GenBank/DDBJ whole genome shotgun (WGS) entry which is preliminary data.</text>
</comment>